<keyword evidence="4" id="KW-0547">Nucleotide-binding</keyword>
<evidence type="ECO:0000256" key="1">
    <source>
        <dbReference type="ARBA" id="ARBA00007316"/>
    </source>
</evidence>
<name>A0ABV1FF13_9FIRM</name>
<comment type="catalytic activity">
    <reaction evidence="8">
        <text>L-tyrosyl-[protein] + ATP = O-phospho-L-tyrosyl-[protein] + ADP + H(+)</text>
        <dbReference type="Rhea" id="RHEA:10596"/>
        <dbReference type="Rhea" id="RHEA-COMP:10136"/>
        <dbReference type="Rhea" id="RHEA-COMP:20101"/>
        <dbReference type="ChEBI" id="CHEBI:15378"/>
        <dbReference type="ChEBI" id="CHEBI:30616"/>
        <dbReference type="ChEBI" id="CHEBI:46858"/>
        <dbReference type="ChEBI" id="CHEBI:61978"/>
        <dbReference type="ChEBI" id="CHEBI:456216"/>
        <dbReference type="EC" id="2.7.10.2"/>
    </reaction>
</comment>
<evidence type="ECO:0000313" key="11">
    <source>
        <dbReference type="Proteomes" id="UP001438008"/>
    </source>
</evidence>
<evidence type="ECO:0000313" key="10">
    <source>
        <dbReference type="EMBL" id="MEQ2471960.1"/>
    </source>
</evidence>
<keyword evidence="5 10" id="KW-0418">Kinase</keyword>
<reference evidence="10 11" key="1">
    <citation type="submission" date="2024-03" db="EMBL/GenBank/DDBJ databases">
        <title>Human intestinal bacterial collection.</title>
        <authorList>
            <person name="Pauvert C."/>
            <person name="Hitch T.C.A."/>
            <person name="Clavel T."/>
        </authorList>
    </citation>
    <scope>NUCLEOTIDE SEQUENCE [LARGE SCALE GENOMIC DNA]</scope>
    <source>
        <strain evidence="10 11">CLA-AA-H132</strain>
    </source>
</reference>
<dbReference type="Pfam" id="PF13614">
    <property type="entry name" value="AAA_31"/>
    <property type="match status" value="1"/>
</dbReference>
<evidence type="ECO:0000259" key="9">
    <source>
        <dbReference type="Pfam" id="PF13614"/>
    </source>
</evidence>
<accession>A0ABV1FF13</accession>
<dbReference type="Gene3D" id="3.40.50.300">
    <property type="entry name" value="P-loop containing nucleotide triphosphate hydrolases"/>
    <property type="match status" value="1"/>
</dbReference>
<dbReference type="InterPro" id="IPR025669">
    <property type="entry name" value="AAA_dom"/>
</dbReference>
<dbReference type="EMBL" id="JBBMFE010000003">
    <property type="protein sequence ID" value="MEQ2471960.1"/>
    <property type="molecule type" value="Genomic_DNA"/>
</dbReference>
<dbReference type="PANTHER" id="PTHR32309:SF13">
    <property type="entry name" value="FERRIC ENTEROBACTIN TRANSPORT PROTEIN FEPE"/>
    <property type="match status" value="1"/>
</dbReference>
<feature type="domain" description="AAA" evidence="9">
    <location>
        <begin position="50"/>
        <end position="198"/>
    </location>
</feature>
<keyword evidence="7" id="KW-0829">Tyrosine-protein kinase</keyword>
<sequence length="236" mass="26554">MSSDRKVVMIDPKKADSLYEEAIKTLRTNLQFAGRGIQVILATSCYPNEGKSDIAFQLAREIGNMGKRVLFLDADIRKSMLVSRYQVKQKGITGLSHYLCGQADPEYLCYESNFPNLDIIFAGRSVPNPSELLEDEAMGNLIQSLRSRYDFIILDAPPVLSVSDALIAAKWCDGVLLVVESKKVSYKALQRVKKQLEQTGCRILGAVLNKVDMQQDTYYSKYYGHYGYYNGYGNTK</sequence>
<evidence type="ECO:0000256" key="5">
    <source>
        <dbReference type="ARBA" id="ARBA00022777"/>
    </source>
</evidence>
<organism evidence="10 11">
    <name type="scientific">Laedolimicola intestinihominis</name>
    <dbReference type="NCBI Taxonomy" id="3133166"/>
    <lineage>
        <taxon>Bacteria</taxon>
        <taxon>Bacillati</taxon>
        <taxon>Bacillota</taxon>
        <taxon>Clostridia</taxon>
        <taxon>Lachnospirales</taxon>
        <taxon>Lachnospiraceae</taxon>
        <taxon>Laedolimicola</taxon>
    </lineage>
</organism>
<dbReference type="RefSeq" id="WP_349164119.1">
    <property type="nucleotide sequence ID" value="NZ_JBBMFE010000003.1"/>
</dbReference>
<dbReference type="GO" id="GO:0004715">
    <property type="term" value="F:non-membrane spanning protein tyrosine kinase activity"/>
    <property type="evidence" value="ECO:0007669"/>
    <property type="project" value="UniProtKB-EC"/>
</dbReference>
<evidence type="ECO:0000256" key="3">
    <source>
        <dbReference type="ARBA" id="ARBA00022679"/>
    </source>
</evidence>
<dbReference type="InterPro" id="IPR027417">
    <property type="entry name" value="P-loop_NTPase"/>
</dbReference>
<dbReference type="NCBIfam" id="TIGR01007">
    <property type="entry name" value="eps_fam"/>
    <property type="match status" value="1"/>
</dbReference>
<keyword evidence="3 10" id="KW-0808">Transferase</keyword>
<dbReference type="PANTHER" id="PTHR32309">
    <property type="entry name" value="TYROSINE-PROTEIN KINASE"/>
    <property type="match status" value="1"/>
</dbReference>
<dbReference type="InterPro" id="IPR005702">
    <property type="entry name" value="Wzc-like_C"/>
</dbReference>
<dbReference type="CDD" id="cd05387">
    <property type="entry name" value="BY-kinase"/>
    <property type="match status" value="1"/>
</dbReference>
<keyword evidence="6" id="KW-0067">ATP-binding</keyword>
<comment type="caution">
    <text evidence="10">The sequence shown here is derived from an EMBL/GenBank/DDBJ whole genome shotgun (WGS) entry which is preliminary data.</text>
</comment>
<comment type="similarity">
    <text evidence="1">Belongs to the CpsD/CapB family.</text>
</comment>
<protein>
    <recommendedName>
        <fullName evidence="2">non-specific protein-tyrosine kinase</fullName>
        <ecNumber evidence="2">2.7.10.2</ecNumber>
    </recommendedName>
</protein>
<proteinExistence type="inferred from homology"/>
<evidence type="ECO:0000256" key="2">
    <source>
        <dbReference type="ARBA" id="ARBA00011903"/>
    </source>
</evidence>
<dbReference type="EC" id="2.7.10.2" evidence="2"/>
<evidence type="ECO:0000256" key="7">
    <source>
        <dbReference type="ARBA" id="ARBA00023137"/>
    </source>
</evidence>
<evidence type="ECO:0000256" key="4">
    <source>
        <dbReference type="ARBA" id="ARBA00022741"/>
    </source>
</evidence>
<gene>
    <name evidence="10" type="ORF">WMO29_05570</name>
</gene>
<dbReference type="SUPFAM" id="SSF52540">
    <property type="entry name" value="P-loop containing nucleoside triphosphate hydrolases"/>
    <property type="match status" value="1"/>
</dbReference>
<dbReference type="Proteomes" id="UP001438008">
    <property type="component" value="Unassembled WGS sequence"/>
</dbReference>
<dbReference type="InterPro" id="IPR050445">
    <property type="entry name" value="Bact_polysacc_biosynth/exp"/>
</dbReference>
<evidence type="ECO:0000256" key="8">
    <source>
        <dbReference type="ARBA" id="ARBA00051245"/>
    </source>
</evidence>
<evidence type="ECO:0000256" key="6">
    <source>
        <dbReference type="ARBA" id="ARBA00022840"/>
    </source>
</evidence>
<keyword evidence="11" id="KW-1185">Reference proteome</keyword>